<dbReference type="SUPFAM" id="SSF48264">
    <property type="entry name" value="Cytochrome P450"/>
    <property type="match status" value="1"/>
</dbReference>
<dbReference type="GO" id="GO:0016705">
    <property type="term" value="F:oxidoreductase activity, acting on paired donors, with incorporation or reduction of molecular oxygen"/>
    <property type="evidence" value="ECO:0007669"/>
    <property type="project" value="InterPro"/>
</dbReference>
<feature type="non-terminal residue" evidence="2">
    <location>
        <position position="1"/>
    </location>
</feature>
<dbReference type="PROSITE" id="PS00086">
    <property type="entry name" value="CYTOCHROME_P450"/>
    <property type="match status" value="1"/>
</dbReference>
<dbReference type="PRINTS" id="PR00359">
    <property type="entry name" value="BP450"/>
</dbReference>
<organism evidence="2">
    <name type="scientific">marine metagenome</name>
    <dbReference type="NCBI Taxonomy" id="408172"/>
    <lineage>
        <taxon>unclassified sequences</taxon>
        <taxon>metagenomes</taxon>
        <taxon>ecological metagenomes</taxon>
    </lineage>
</organism>
<gene>
    <name evidence="2" type="ORF">METZ01_LOCUS382158</name>
</gene>
<evidence type="ECO:0000256" key="1">
    <source>
        <dbReference type="ARBA" id="ARBA00010617"/>
    </source>
</evidence>
<dbReference type="GO" id="GO:0005506">
    <property type="term" value="F:iron ion binding"/>
    <property type="evidence" value="ECO:0007669"/>
    <property type="project" value="InterPro"/>
</dbReference>
<name>A0A382U4S8_9ZZZZ</name>
<dbReference type="PANTHER" id="PTHR46696:SF3">
    <property type="entry name" value="PULCHERRIMINIC ACID SYNTHASE"/>
    <property type="match status" value="1"/>
</dbReference>
<dbReference type="PANTHER" id="PTHR46696">
    <property type="entry name" value="P450, PUTATIVE (EUROFUNG)-RELATED"/>
    <property type="match status" value="1"/>
</dbReference>
<dbReference type="Gene3D" id="1.10.630.10">
    <property type="entry name" value="Cytochrome P450"/>
    <property type="match status" value="1"/>
</dbReference>
<reference evidence="2" key="1">
    <citation type="submission" date="2018-05" db="EMBL/GenBank/DDBJ databases">
        <authorList>
            <person name="Lanie J.A."/>
            <person name="Ng W.-L."/>
            <person name="Kazmierczak K.M."/>
            <person name="Andrzejewski T.M."/>
            <person name="Davidsen T.M."/>
            <person name="Wayne K.J."/>
            <person name="Tettelin H."/>
            <person name="Glass J.I."/>
            <person name="Rusch D."/>
            <person name="Podicherti R."/>
            <person name="Tsui H.-C.T."/>
            <person name="Winkler M.E."/>
        </authorList>
    </citation>
    <scope>NUCLEOTIDE SEQUENCE</scope>
</reference>
<sequence length="296" mass="32995">AFRDNERFPAGAHYEIVIEPVQGRTFESMDGDEHNLYRQLAQPAFRSRAIERFDAGGLAAVANEVVDAFIGRGRADLMAEFCAVFPFRVLRRKLGLPPAGDESLRRWSFDLLGFMRDPEAAQTARDEFDEHLGPVIGERRRQPTDDVLSAMLHHEVDGRRLDDEEVVAHIRMFFAAGAATTYHALGNLLYVLLTRESVLAAAFDDPQRRPAIIEELLRWEPPLGALPRIATRDAEWQGTGIPAGSLLLFGIAAANRDPTVHDHPDEFDPDRDPVGLISFGSGPHFCPGSHLARREL</sequence>
<accession>A0A382U4S8</accession>
<evidence type="ECO:0008006" key="3">
    <source>
        <dbReference type="Google" id="ProtNLM"/>
    </source>
</evidence>
<evidence type="ECO:0000313" key="2">
    <source>
        <dbReference type="EMBL" id="SVD29304.1"/>
    </source>
</evidence>
<proteinExistence type="inferred from homology"/>
<comment type="similarity">
    <text evidence="1">Belongs to the cytochrome P450 family.</text>
</comment>
<feature type="non-terminal residue" evidence="2">
    <location>
        <position position="296"/>
    </location>
</feature>
<dbReference type="InterPro" id="IPR017972">
    <property type="entry name" value="Cyt_P450_CS"/>
</dbReference>
<dbReference type="PRINTS" id="PR00385">
    <property type="entry name" value="P450"/>
</dbReference>
<protein>
    <recommendedName>
        <fullName evidence="3">Cytochrome P450</fullName>
    </recommendedName>
</protein>
<dbReference type="InterPro" id="IPR001128">
    <property type="entry name" value="Cyt_P450"/>
</dbReference>
<dbReference type="Pfam" id="PF00067">
    <property type="entry name" value="p450"/>
    <property type="match status" value="2"/>
</dbReference>
<dbReference type="EMBL" id="UINC01141521">
    <property type="protein sequence ID" value="SVD29304.1"/>
    <property type="molecule type" value="Genomic_DNA"/>
</dbReference>
<dbReference type="GO" id="GO:0004497">
    <property type="term" value="F:monooxygenase activity"/>
    <property type="evidence" value="ECO:0007669"/>
    <property type="project" value="InterPro"/>
</dbReference>
<dbReference type="AlphaFoldDB" id="A0A382U4S8"/>
<dbReference type="InterPro" id="IPR002397">
    <property type="entry name" value="Cyt_P450_B"/>
</dbReference>
<dbReference type="InterPro" id="IPR036396">
    <property type="entry name" value="Cyt_P450_sf"/>
</dbReference>
<dbReference type="GO" id="GO:0020037">
    <property type="term" value="F:heme binding"/>
    <property type="evidence" value="ECO:0007669"/>
    <property type="project" value="InterPro"/>
</dbReference>